<dbReference type="InterPro" id="IPR011576">
    <property type="entry name" value="Pyridox_Oxase_N"/>
</dbReference>
<dbReference type="PATRIC" id="fig|1001994.6.peg.124"/>
<dbReference type="OrthoDB" id="139492at2157"/>
<keyword evidence="1" id="KW-0560">Oxidoreductase</keyword>
<protein>
    <submittedName>
        <fullName evidence="3">Pyridoxamine 5'-phosphate oxidase-related FMN-binding protein</fullName>
    </submittedName>
</protein>
<feature type="domain" description="Pyridoxamine 5'-phosphate oxidase N-terminal" evidence="2">
    <location>
        <begin position="5"/>
        <end position="128"/>
    </location>
</feature>
<dbReference type="STRING" id="1001994.MY1_0123"/>
<dbReference type="GO" id="GO:0070967">
    <property type="term" value="F:coenzyme F420 binding"/>
    <property type="evidence" value="ECO:0007669"/>
    <property type="project" value="TreeGrafter"/>
</dbReference>
<reference evidence="3 4" key="1">
    <citation type="journal article" date="2011" name="J. Bacteriol.">
        <title>Genome Sequence of an Ammonia-Oxidizing Soil Archaeon, "Candidatus Nitrosoarchaeum koreensis" MY1.</title>
        <authorList>
            <person name="Kim B.K."/>
            <person name="Jung M.Y."/>
            <person name="Yu D.S."/>
            <person name="Park S.J."/>
            <person name="Oh T.K."/>
            <person name="Rhee S.K."/>
            <person name="Kim J.F."/>
        </authorList>
    </citation>
    <scope>NUCLEOTIDE SEQUENCE [LARGE SCALE GENOMIC DNA]</scope>
    <source>
        <strain evidence="3 4">MY1</strain>
    </source>
</reference>
<proteinExistence type="predicted"/>
<accession>F9CYU1</accession>
<dbReference type="InterPro" id="IPR052019">
    <property type="entry name" value="F420H2_bilvrd_red/Heme_oxyg"/>
</dbReference>
<dbReference type="GO" id="GO:0005829">
    <property type="term" value="C:cytosol"/>
    <property type="evidence" value="ECO:0007669"/>
    <property type="project" value="TreeGrafter"/>
</dbReference>
<organism evidence="3 4">
    <name type="scientific">Nitrosarchaeum koreense MY1</name>
    <dbReference type="NCBI Taxonomy" id="1001994"/>
    <lineage>
        <taxon>Archaea</taxon>
        <taxon>Nitrososphaerota</taxon>
        <taxon>Nitrososphaeria</taxon>
        <taxon>Nitrosopumilales</taxon>
        <taxon>Nitrosopumilaceae</taxon>
        <taxon>Nitrosarchaeum</taxon>
    </lineage>
</organism>
<dbReference type="AlphaFoldDB" id="F9CYU1"/>
<comment type="caution">
    <text evidence="3">The sequence shown here is derived from an EMBL/GenBank/DDBJ whole genome shotgun (WGS) entry which is preliminary data.</text>
</comment>
<dbReference type="EMBL" id="AFPU01000001">
    <property type="protein sequence ID" value="EGP92909.1"/>
    <property type="molecule type" value="Genomic_DNA"/>
</dbReference>
<dbReference type="RefSeq" id="WP_007549511.1">
    <property type="nucleotide sequence ID" value="NZ_AFPU01000001.1"/>
</dbReference>
<dbReference type="GO" id="GO:0016627">
    <property type="term" value="F:oxidoreductase activity, acting on the CH-CH group of donors"/>
    <property type="evidence" value="ECO:0007669"/>
    <property type="project" value="TreeGrafter"/>
</dbReference>
<sequence>MNRKDEFLKTQKILHLTTIGSKNIPHIVPVWYLYSSKKIYIGTNTKTKKAQNVNKNNKVAFCVDVGVNSPIFGVMGQGNANIILENNKVKKIAKKILARYFKSLQNKSAVELLDNTDCIIEIIPEKFSIWSY</sequence>
<keyword evidence="4" id="KW-1185">Reference proteome</keyword>
<evidence type="ECO:0000313" key="3">
    <source>
        <dbReference type="EMBL" id="EGP92909.1"/>
    </source>
</evidence>
<name>F9CYU1_9ARCH</name>
<dbReference type="Pfam" id="PF01243">
    <property type="entry name" value="PNPOx_N"/>
    <property type="match status" value="1"/>
</dbReference>
<dbReference type="InterPro" id="IPR012349">
    <property type="entry name" value="Split_barrel_FMN-bd"/>
</dbReference>
<evidence type="ECO:0000259" key="2">
    <source>
        <dbReference type="Pfam" id="PF01243"/>
    </source>
</evidence>
<dbReference type="PANTHER" id="PTHR35176">
    <property type="entry name" value="HEME OXYGENASE HI_0854-RELATED"/>
    <property type="match status" value="1"/>
</dbReference>
<evidence type="ECO:0000256" key="1">
    <source>
        <dbReference type="ARBA" id="ARBA00023002"/>
    </source>
</evidence>
<dbReference type="Gene3D" id="2.30.110.10">
    <property type="entry name" value="Electron Transport, Fmn-binding Protein, Chain A"/>
    <property type="match status" value="1"/>
</dbReference>
<dbReference type="PANTHER" id="PTHR35176:SF6">
    <property type="entry name" value="HEME OXYGENASE HI_0854-RELATED"/>
    <property type="match status" value="1"/>
</dbReference>
<evidence type="ECO:0000313" key="4">
    <source>
        <dbReference type="Proteomes" id="UP000004440"/>
    </source>
</evidence>
<dbReference type="SUPFAM" id="SSF50475">
    <property type="entry name" value="FMN-binding split barrel"/>
    <property type="match status" value="1"/>
</dbReference>
<dbReference type="Proteomes" id="UP000004440">
    <property type="component" value="Unassembled WGS sequence"/>
</dbReference>
<gene>
    <name evidence="3" type="ORF">MY1_0123</name>
</gene>